<evidence type="ECO:0000313" key="1">
    <source>
        <dbReference type="EMBL" id="PWB06885.1"/>
    </source>
</evidence>
<accession>A0A2V1IR48</accession>
<dbReference type="AlphaFoldDB" id="A0A2V1IR48"/>
<dbReference type="RefSeq" id="WP_107036419.1">
    <property type="nucleotide sequence ID" value="NZ_PUBV01000018.1"/>
</dbReference>
<dbReference type="Pfam" id="PF08989">
    <property type="entry name" value="DUF1896"/>
    <property type="match status" value="1"/>
</dbReference>
<organism evidence="1 2">
    <name type="scientific">Paramuribaculum intestinale</name>
    <dbReference type="NCBI Taxonomy" id="2094151"/>
    <lineage>
        <taxon>Bacteria</taxon>
        <taxon>Pseudomonadati</taxon>
        <taxon>Bacteroidota</taxon>
        <taxon>Bacteroidia</taxon>
        <taxon>Bacteroidales</taxon>
        <taxon>Muribaculaceae</taxon>
        <taxon>Paramuribaculum</taxon>
    </lineage>
</organism>
<dbReference type="Gene3D" id="1.10.8.330">
    <property type="entry name" value="PG0816-like"/>
    <property type="match status" value="1"/>
</dbReference>
<dbReference type="InterPro" id="IPR015082">
    <property type="entry name" value="DUF1896"/>
</dbReference>
<proteinExistence type="predicted"/>
<name>A0A2V1IR48_9BACT</name>
<dbReference type="Gene3D" id="1.10.8.340">
    <property type="entry name" value="PG0816-like"/>
    <property type="match status" value="1"/>
</dbReference>
<comment type="caution">
    <text evidence="1">The sequence shown here is derived from an EMBL/GenBank/DDBJ whole genome shotgun (WGS) entry which is preliminary data.</text>
</comment>
<dbReference type="InterPro" id="IPR036297">
    <property type="entry name" value="PG0816-like_sf"/>
</dbReference>
<protein>
    <submittedName>
        <fullName evidence="1">DUF1896 domain-containing protein</fullName>
    </submittedName>
</protein>
<keyword evidence="2" id="KW-1185">Reference proteome</keyword>
<dbReference type="SUPFAM" id="SSF140753">
    <property type="entry name" value="PG0816-like"/>
    <property type="match status" value="1"/>
</dbReference>
<gene>
    <name evidence="1" type="ORF">C5O25_09050</name>
</gene>
<dbReference type="Proteomes" id="UP000244925">
    <property type="component" value="Unassembled WGS sequence"/>
</dbReference>
<sequence length="147" mass="17229">MKATEQTELDFYVQYLRAHIKEHHFEKEDNTRFIESRADAALDTYTGEFSAGHSPHRCHEMAMRTLLEGLYVSRYDVVHAILEEYCWKRLPSSVWEVTAIHLAGLKKINEILDRYEVNGDFLVKEEYPSLRYELLGAITDILDGYEL</sequence>
<evidence type="ECO:0000313" key="2">
    <source>
        <dbReference type="Proteomes" id="UP000244925"/>
    </source>
</evidence>
<dbReference type="EMBL" id="PUBV01000018">
    <property type="protein sequence ID" value="PWB06885.1"/>
    <property type="molecule type" value="Genomic_DNA"/>
</dbReference>
<reference evidence="2" key="1">
    <citation type="submission" date="2018-02" db="EMBL/GenBank/DDBJ databases">
        <authorList>
            <person name="Clavel T."/>
            <person name="Strowig T."/>
        </authorList>
    </citation>
    <scope>NUCLEOTIDE SEQUENCE [LARGE SCALE GENOMIC DNA]</scope>
    <source>
        <strain evidence="2">DSM 100764</strain>
    </source>
</reference>